<name>A0A1G5DHV9_9BACT</name>
<evidence type="ECO:0000256" key="1">
    <source>
        <dbReference type="ARBA" id="ARBA00000085"/>
    </source>
</evidence>
<dbReference type="GO" id="GO:0000160">
    <property type="term" value="P:phosphorelay signal transduction system"/>
    <property type="evidence" value="ECO:0007669"/>
    <property type="project" value="UniProtKB-KW"/>
</dbReference>
<gene>
    <name evidence="8" type="ORF">SAMN05216233_104197</name>
</gene>
<feature type="transmembrane region" description="Helical" evidence="6">
    <location>
        <begin position="42"/>
        <end position="60"/>
    </location>
</feature>
<evidence type="ECO:0000313" key="9">
    <source>
        <dbReference type="Proteomes" id="UP000198870"/>
    </source>
</evidence>
<proteinExistence type="predicted"/>
<dbReference type="InterPro" id="IPR036797">
    <property type="entry name" value="Acyl-CoA_dehydrogenase_C_sf"/>
</dbReference>
<accession>A0A1G5DHV9</accession>
<keyword evidence="5" id="KW-0902">Two-component regulatory system</keyword>
<feature type="transmembrane region" description="Helical" evidence="6">
    <location>
        <begin position="143"/>
        <end position="164"/>
    </location>
</feature>
<comment type="catalytic activity">
    <reaction evidence="1">
        <text>ATP + protein L-histidine = ADP + protein N-phospho-L-histidine.</text>
        <dbReference type="EC" id="2.7.13.3"/>
    </reaction>
</comment>
<dbReference type="PANTHER" id="PTHR24421:SF10">
    <property type="entry name" value="NITRATE_NITRITE SENSOR PROTEIN NARQ"/>
    <property type="match status" value="1"/>
</dbReference>
<dbReference type="InterPro" id="IPR036890">
    <property type="entry name" value="HATPase_C_sf"/>
</dbReference>
<evidence type="ECO:0000256" key="2">
    <source>
        <dbReference type="ARBA" id="ARBA00012438"/>
    </source>
</evidence>
<dbReference type="OrthoDB" id="6231at2"/>
<dbReference type="PANTHER" id="PTHR24421">
    <property type="entry name" value="NITRATE/NITRITE SENSOR PROTEIN NARX-RELATED"/>
    <property type="match status" value="1"/>
</dbReference>
<dbReference type="EMBL" id="FMUX01000004">
    <property type="protein sequence ID" value="SCY14206.1"/>
    <property type="molecule type" value="Genomic_DNA"/>
</dbReference>
<protein>
    <recommendedName>
        <fullName evidence="2">histidine kinase</fullName>
        <ecNumber evidence="2">2.7.13.3</ecNumber>
    </recommendedName>
</protein>
<keyword evidence="6" id="KW-0472">Membrane</keyword>
<evidence type="ECO:0000313" key="8">
    <source>
        <dbReference type="EMBL" id="SCY14206.1"/>
    </source>
</evidence>
<evidence type="ECO:0000256" key="4">
    <source>
        <dbReference type="ARBA" id="ARBA00022777"/>
    </source>
</evidence>
<sequence>MSPTLQLEISAICIIHIIAIVLSVVCLAVFTMKSRRDDPSANAFLILQGAMTLWMVFKILKTVSPDVTLRWVFILGYYACTCVVEAAFIEFGHAYARGTRLPRKIRPLVYGLPVLQFSWILTNPLHFLFYGHYDFYGDSFGPLFYAHMLIEYTYFGVGLFYCRLRFKKEFSTRNRAVTWIVSTAILVPLFLNLLYITKVLHTLTFMARIPVIFDITPIVFTWSTLLFMYATFNHDLFSLTPLMRHEITHHLNLPIALFNRRFRLGYTNGAFQSLFASGHAMDDFLATLPDQLEKSGESGFEARIGDASFVVSCRKIRTVTGGQLLVTLRNVTQYKAIQADIMAGQEKIEEKNKRVNETIRQLKELSKGSARKFVARELHDIIGHSLVAAIKLLEVARIYGPHDTTRGLPSLTHAVTALDTGLSGIKAVPESQEESGRVTGEELKKEIDELIEQARHTGLDASLNLQGMIYLLEPALYTTLHRTCTEIITNCLKHADATRLFLSVKIRETHAHLMAVDNGKGAHPLIPGSGLLGMEERARALGGEAHFSSEDGFMTRITIPRQGDLSVS</sequence>
<dbReference type="Proteomes" id="UP000198870">
    <property type="component" value="Unassembled WGS sequence"/>
</dbReference>
<evidence type="ECO:0000256" key="6">
    <source>
        <dbReference type="SAM" id="Phobius"/>
    </source>
</evidence>
<dbReference type="RefSeq" id="WP_092209984.1">
    <property type="nucleotide sequence ID" value="NZ_FMUX01000004.1"/>
</dbReference>
<dbReference type="SUPFAM" id="SSF158494">
    <property type="entry name" value="PG0775 C-terminal domain-like"/>
    <property type="match status" value="1"/>
</dbReference>
<keyword evidence="6" id="KW-0812">Transmembrane</keyword>
<evidence type="ECO:0000256" key="5">
    <source>
        <dbReference type="ARBA" id="ARBA00023012"/>
    </source>
</evidence>
<dbReference type="GO" id="GO:0004673">
    <property type="term" value="F:protein histidine kinase activity"/>
    <property type="evidence" value="ECO:0007669"/>
    <property type="project" value="UniProtKB-EC"/>
</dbReference>
<feature type="transmembrane region" description="Helical" evidence="6">
    <location>
        <begin position="176"/>
        <end position="197"/>
    </location>
</feature>
<feature type="transmembrane region" description="Helical" evidence="6">
    <location>
        <begin position="108"/>
        <end position="131"/>
    </location>
</feature>
<dbReference type="InterPro" id="IPR031621">
    <property type="entry name" value="HisKA_7TM"/>
</dbReference>
<evidence type="ECO:0000259" key="7">
    <source>
        <dbReference type="Pfam" id="PF16927"/>
    </source>
</evidence>
<dbReference type="CDD" id="cd16917">
    <property type="entry name" value="HATPase_UhpB-NarQ-NarX-like"/>
    <property type="match status" value="1"/>
</dbReference>
<dbReference type="InterPro" id="IPR050482">
    <property type="entry name" value="Sensor_HK_TwoCompSys"/>
</dbReference>
<dbReference type="Pfam" id="PF16927">
    <property type="entry name" value="HisKA_7TM"/>
    <property type="match status" value="1"/>
</dbReference>
<dbReference type="AlphaFoldDB" id="A0A1G5DHV9"/>
<keyword evidence="3" id="KW-0808">Transferase</keyword>
<feature type="transmembrane region" description="Helical" evidence="6">
    <location>
        <begin position="72"/>
        <end position="96"/>
    </location>
</feature>
<keyword evidence="9" id="KW-1185">Reference proteome</keyword>
<organism evidence="8 9">
    <name type="scientific">Desulfoluna spongiiphila</name>
    <dbReference type="NCBI Taxonomy" id="419481"/>
    <lineage>
        <taxon>Bacteria</taxon>
        <taxon>Pseudomonadati</taxon>
        <taxon>Thermodesulfobacteriota</taxon>
        <taxon>Desulfobacteria</taxon>
        <taxon>Desulfobacterales</taxon>
        <taxon>Desulfolunaceae</taxon>
        <taxon>Desulfoluna</taxon>
    </lineage>
</organism>
<keyword evidence="4 8" id="KW-0418">Kinase</keyword>
<dbReference type="STRING" id="419481.SAMN05216233_104197"/>
<dbReference type="SUPFAM" id="SSF55874">
    <property type="entry name" value="ATPase domain of HSP90 chaperone/DNA topoisomerase II/histidine kinase"/>
    <property type="match status" value="1"/>
</dbReference>
<evidence type="ECO:0000256" key="3">
    <source>
        <dbReference type="ARBA" id="ARBA00022679"/>
    </source>
</evidence>
<feature type="transmembrane region" description="Helical" evidence="6">
    <location>
        <begin position="6"/>
        <end position="30"/>
    </location>
</feature>
<dbReference type="EC" id="2.7.13.3" evidence="2"/>
<feature type="domain" description="Histidine kinase N-terminal 7TM region" evidence="7">
    <location>
        <begin position="19"/>
        <end position="241"/>
    </location>
</feature>
<keyword evidence="6" id="KW-1133">Transmembrane helix</keyword>
<reference evidence="8 9" key="1">
    <citation type="submission" date="2016-10" db="EMBL/GenBank/DDBJ databases">
        <authorList>
            <person name="de Groot N.N."/>
        </authorList>
    </citation>
    <scope>NUCLEOTIDE SEQUENCE [LARGE SCALE GENOMIC DNA]</scope>
    <source>
        <strain evidence="8 9">AA1</strain>
    </source>
</reference>
<dbReference type="Gene3D" id="3.30.565.10">
    <property type="entry name" value="Histidine kinase-like ATPase, C-terminal domain"/>
    <property type="match status" value="1"/>
</dbReference>